<dbReference type="RefSeq" id="WP_161822857.1">
    <property type="nucleotide sequence ID" value="NZ_LSRS01000006.1"/>
</dbReference>
<evidence type="ECO:0000313" key="10">
    <source>
        <dbReference type="Proteomes" id="UP000798488"/>
    </source>
</evidence>
<evidence type="ECO:0000256" key="1">
    <source>
        <dbReference type="ARBA" id="ARBA00022475"/>
    </source>
</evidence>
<proteinExistence type="predicted"/>
<dbReference type="OrthoDB" id="2854767at2"/>
<keyword evidence="7 8" id="KW-0472">Membrane</keyword>
<feature type="transmembrane region" description="Helical" evidence="8">
    <location>
        <begin position="146"/>
        <end position="164"/>
    </location>
</feature>
<organism evidence="9 10">
    <name type="scientific">Sporotomaculum syntrophicum</name>
    <dbReference type="NCBI Taxonomy" id="182264"/>
    <lineage>
        <taxon>Bacteria</taxon>
        <taxon>Bacillati</taxon>
        <taxon>Bacillota</taxon>
        <taxon>Clostridia</taxon>
        <taxon>Eubacteriales</taxon>
        <taxon>Desulfallaceae</taxon>
        <taxon>Sporotomaculum</taxon>
    </lineage>
</organism>
<evidence type="ECO:0000256" key="8">
    <source>
        <dbReference type="SAM" id="Phobius"/>
    </source>
</evidence>
<keyword evidence="5" id="KW-0378">Hydrolase</keyword>
<dbReference type="GO" id="GO:0016020">
    <property type="term" value="C:membrane"/>
    <property type="evidence" value="ECO:0007669"/>
    <property type="project" value="InterPro"/>
</dbReference>
<feature type="transmembrane region" description="Helical" evidence="8">
    <location>
        <begin position="42"/>
        <end position="68"/>
    </location>
</feature>
<evidence type="ECO:0000256" key="7">
    <source>
        <dbReference type="ARBA" id="ARBA00023136"/>
    </source>
</evidence>
<dbReference type="Pfam" id="PF04647">
    <property type="entry name" value="AgrB"/>
    <property type="match status" value="1"/>
</dbReference>
<protein>
    <submittedName>
        <fullName evidence="9">Accessory gene regulator protein</fullName>
    </submittedName>
</protein>
<keyword evidence="2" id="KW-0673">Quorum sensing</keyword>
<evidence type="ECO:0000256" key="2">
    <source>
        <dbReference type="ARBA" id="ARBA00022654"/>
    </source>
</evidence>
<dbReference type="EMBL" id="LSRS01000006">
    <property type="protein sequence ID" value="KAF1084163.1"/>
    <property type="molecule type" value="Genomic_DNA"/>
</dbReference>
<dbReference type="GO" id="GO:0006508">
    <property type="term" value="P:proteolysis"/>
    <property type="evidence" value="ECO:0007669"/>
    <property type="project" value="UniProtKB-KW"/>
</dbReference>
<keyword evidence="6 8" id="KW-1133">Transmembrane helix</keyword>
<comment type="caution">
    <text evidence="9">The sequence shown here is derived from an EMBL/GenBank/DDBJ whole genome shotgun (WGS) entry which is preliminary data.</text>
</comment>
<keyword evidence="4 8" id="KW-0812">Transmembrane</keyword>
<evidence type="ECO:0000256" key="5">
    <source>
        <dbReference type="ARBA" id="ARBA00022801"/>
    </source>
</evidence>
<evidence type="ECO:0000256" key="4">
    <source>
        <dbReference type="ARBA" id="ARBA00022692"/>
    </source>
</evidence>
<accession>A0A9D3AXY3</accession>
<dbReference type="GO" id="GO:0008233">
    <property type="term" value="F:peptidase activity"/>
    <property type="evidence" value="ECO:0007669"/>
    <property type="project" value="UniProtKB-KW"/>
</dbReference>
<feature type="transmembrane region" description="Helical" evidence="8">
    <location>
        <begin position="80"/>
        <end position="101"/>
    </location>
</feature>
<evidence type="ECO:0000256" key="3">
    <source>
        <dbReference type="ARBA" id="ARBA00022670"/>
    </source>
</evidence>
<reference evidence="9" key="1">
    <citation type="submission" date="2016-02" db="EMBL/GenBank/DDBJ databases">
        <title>Draft Genome Sequence of Sporotomaculum syntrophicum Strain FB, a Syntrophic Benzoate Degrader.</title>
        <authorList>
            <person name="Nobu M.K."/>
            <person name="Narihiro T."/>
            <person name="Qiu Y.-L."/>
            <person name="Ohashi A."/>
            <person name="Liu W.-T."/>
            <person name="Yuji S."/>
        </authorList>
    </citation>
    <scope>NUCLEOTIDE SEQUENCE</scope>
    <source>
        <strain evidence="9">FB</strain>
    </source>
</reference>
<dbReference type="Proteomes" id="UP000798488">
    <property type="component" value="Unassembled WGS sequence"/>
</dbReference>
<feature type="transmembrane region" description="Helical" evidence="8">
    <location>
        <begin position="113"/>
        <end position="134"/>
    </location>
</feature>
<keyword evidence="3" id="KW-0645">Protease</keyword>
<dbReference type="InterPro" id="IPR006741">
    <property type="entry name" value="AgrB"/>
</dbReference>
<evidence type="ECO:0000256" key="6">
    <source>
        <dbReference type="ARBA" id="ARBA00022989"/>
    </source>
</evidence>
<keyword evidence="1" id="KW-1003">Cell membrane</keyword>
<evidence type="ECO:0000313" key="9">
    <source>
        <dbReference type="EMBL" id="KAF1084163.1"/>
    </source>
</evidence>
<dbReference type="GO" id="GO:0009372">
    <property type="term" value="P:quorum sensing"/>
    <property type="evidence" value="ECO:0007669"/>
    <property type="project" value="UniProtKB-KW"/>
</dbReference>
<dbReference type="AlphaFoldDB" id="A0A9D3AXY3"/>
<keyword evidence="10" id="KW-1185">Reference proteome</keyword>
<gene>
    <name evidence="9" type="ORF">SPSYN_02567</name>
</gene>
<name>A0A9D3AXY3_9FIRM</name>
<dbReference type="SMART" id="SM00793">
    <property type="entry name" value="AgrB"/>
    <property type="match status" value="1"/>
</dbReference>
<sequence length="209" mass="22930">MSYLSFSRRWAGYLSRQTNLPAEQETVLTYIIEVLALTFLNVFLTLLVGAFLGVLPGTAACLVTTALFRHIAGGAHSNSPLRCAVVTIIIYPMLALLSTYFNRLGQGAVDMLSIVAFGVGMMAMIVLAPVDSVAAPIISTVRRKKLKYASVAFVMLVIVATLWFRGSQWQYAEMVRTCVALTLLWVSFMLTGWGHGFMAVIDGISLRKR</sequence>
<feature type="transmembrane region" description="Helical" evidence="8">
    <location>
        <begin position="184"/>
        <end position="204"/>
    </location>
</feature>